<evidence type="ECO:0000313" key="10">
    <source>
        <dbReference type="EMBL" id="WQF89338.1"/>
    </source>
</evidence>
<dbReference type="Pfam" id="PF04082">
    <property type="entry name" value="Fungal_trans"/>
    <property type="match status" value="1"/>
</dbReference>
<keyword evidence="3" id="KW-0677">Repeat</keyword>
<dbReference type="AlphaFoldDB" id="A0AAX4J1A5"/>
<dbReference type="Pfam" id="PF00096">
    <property type="entry name" value="zf-C2H2"/>
    <property type="match status" value="2"/>
</dbReference>
<keyword evidence="2" id="KW-0479">Metal-binding</keyword>
<dbReference type="GO" id="GO:0000981">
    <property type="term" value="F:DNA-binding transcription factor activity, RNA polymerase II-specific"/>
    <property type="evidence" value="ECO:0007669"/>
    <property type="project" value="InterPro"/>
</dbReference>
<keyword evidence="4 7" id="KW-0863">Zinc-finger</keyword>
<reference evidence="11" key="1">
    <citation type="journal article" date="2023" name="bioRxiv">
        <title>Complete genome of the Medicago anthracnose fungus, Colletotrichum destructivum, reveals a mini-chromosome-like region within a core chromosome.</title>
        <authorList>
            <person name="Lapalu N."/>
            <person name="Simon A."/>
            <person name="Lu A."/>
            <person name="Plaumann P.-L."/>
            <person name="Amselem J."/>
            <person name="Pigne S."/>
            <person name="Auger A."/>
            <person name="Koch C."/>
            <person name="Dallery J.-F."/>
            <person name="O'Connell R.J."/>
        </authorList>
    </citation>
    <scope>NUCLEOTIDE SEQUENCE [LARGE SCALE GENOMIC DNA]</scope>
    <source>
        <strain evidence="11">CBS 520.97</strain>
    </source>
</reference>
<evidence type="ECO:0000256" key="7">
    <source>
        <dbReference type="PROSITE-ProRule" id="PRU00042"/>
    </source>
</evidence>
<dbReference type="SUPFAM" id="SSF57667">
    <property type="entry name" value="beta-beta-alpha zinc fingers"/>
    <property type="match status" value="1"/>
</dbReference>
<gene>
    <name evidence="10" type="ORF">CDEST_14352</name>
</gene>
<dbReference type="GeneID" id="87950852"/>
<dbReference type="PROSITE" id="PS50157">
    <property type="entry name" value="ZINC_FINGER_C2H2_2"/>
    <property type="match status" value="2"/>
</dbReference>
<dbReference type="InterPro" id="IPR036236">
    <property type="entry name" value="Znf_C2H2_sf"/>
</dbReference>
<organism evidence="10 11">
    <name type="scientific">Colletotrichum destructivum</name>
    <dbReference type="NCBI Taxonomy" id="34406"/>
    <lineage>
        <taxon>Eukaryota</taxon>
        <taxon>Fungi</taxon>
        <taxon>Dikarya</taxon>
        <taxon>Ascomycota</taxon>
        <taxon>Pezizomycotina</taxon>
        <taxon>Sordariomycetes</taxon>
        <taxon>Hypocreomycetidae</taxon>
        <taxon>Glomerellales</taxon>
        <taxon>Glomerellaceae</taxon>
        <taxon>Colletotrichum</taxon>
        <taxon>Colletotrichum destructivum species complex</taxon>
    </lineage>
</organism>
<evidence type="ECO:0000259" key="9">
    <source>
        <dbReference type="PROSITE" id="PS50157"/>
    </source>
</evidence>
<feature type="region of interest" description="Disordered" evidence="8">
    <location>
        <begin position="106"/>
        <end position="141"/>
    </location>
</feature>
<feature type="domain" description="C2H2-type" evidence="9">
    <location>
        <begin position="26"/>
        <end position="53"/>
    </location>
</feature>
<dbReference type="GO" id="GO:0000978">
    <property type="term" value="F:RNA polymerase II cis-regulatory region sequence-specific DNA binding"/>
    <property type="evidence" value="ECO:0007669"/>
    <property type="project" value="InterPro"/>
</dbReference>
<comment type="subcellular location">
    <subcellularLocation>
        <location evidence="1">Nucleus</location>
    </subcellularLocation>
</comment>
<dbReference type="PANTHER" id="PTHR40626:SF11">
    <property type="entry name" value="ZINC FINGER PROTEIN YPR022C"/>
    <property type="match status" value="1"/>
</dbReference>
<dbReference type="GO" id="GO:0000785">
    <property type="term" value="C:chromatin"/>
    <property type="evidence" value="ECO:0007669"/>
    <property type="project" value="TreeGrafter"/>
</dbReference>
<feature type="compositionally biased region" description="Basic and acidic residues" evidence="8">
    <location>
        <begin position="1"/>
        <end position="11"/>
    </location>
</feature>
<evidence type="ECO:0000256" key="1">
    <source>
        <dbReference type="ARBA" id="ARBA00004123"/>
    </source>
</evidence>
<keyword evidence="5" id="KW-0862">Zinc</keyword>
<feature type="compositionally biased region" description="Polar residues" evidence="8">
    <location>
        <begin position="131"/>
        <end position="141"/>
    </location>
</feature>
<dbReference type="InterPro" id="IPR007219">
    <property type="entry name" value="XnlR_reg_dom"/>
</dbReference>
<evidence type="ECO:0000256" key="3">
    <source>
        <dbReference type="ARBA" id="ARBA00022737"/>
    </source>
</evidence>
<protein>
    <recommendedName>
        <fullName evidence="9">C2H2-type domain-containing protein</fullName>
    </recommendedName>
</protein>
<dbReference type="InterPro" id="IPR013087">
    <property type="entry name" value="Znf_C2H2_type"/>
</dbReference>
<evidence type="ECO:0000256" key="6">
    <source>
        <dbReference type="ARBA" id="ARBA00023242"/>
    </source>
</evidence>
<feature type="compositionally biased region" description="Polar residues" evidence="8">
    <location>
        <begin position="262"/>
        <end position="276"/>
    </location>
</feature>
<dbReference type="RefSeq" id="XP_062786559.1">
    <property type="nucleotide sequence ID" value="XM_062930508.1"/>
</dbReference>
<keyword evidence="11" id="KW-1185">Reference proteome</keyword>
<dbReference type="PANTHER" id="PTHR40626">
    <property type="entry name" value="MIP31509P"/>
    <property type="match status" value="1"/>
</dbReference>
<dbReference type="InterPro" id="IPR051059">
    <property type="entry name" value="VerF-like"/>
</dbReference>
<dbReference type="Gene3D" id="3.30.160.60">
    <property type="entry name" value="Classic Zinc Finger"/>
    <property type="match status" value="2"/>
</dbReference>
<dbReference type="KEGG" id="cdet:87950852"/>
<sequence length="861" mass="95654">MHEASADRSREMANSAGESEANQALHRCATCSRSFTRIENLKRHQKTHQPRLPHRCSVCRREFSRSDLLKKHRRLHRKSHGDDFPEKPHERDFSFVFEDPGSLLSRASGDDTVVPSSSPPAAAAAWHSASTDGQDSTYSQHEGPTFSTIANDISQDNTAIVVADLSGVDIDFSGFFQPWGSNLWHGTTSQWFTPDFYDAVRETSNVYDSLLVGYGPPSFPDSWAWFGQDFDGYEYRQDTSAGVPVPNKAAAVSPSEIVPENTDATVTERTSRASSPPNVPSQEDGVAFAWDPSSRTLRQTHPVSIGAQHPLFLRHNPRFDMEESTWASVRAFLKPRVHPGSDDDLILPSLAVARVFLGLFLDEFYEQSPVLHLPSLRIDSLPAPLISAMIVIGATYSRIRHTRRFSILMLDRARQNLQHGIEASRSLTRDPHVVYAYALLVYAGLWCGNKGAFEAAEASRGALVTYARRLLPPPPRPGPPRGDDEQNADECRWRAWVRSESHRRLRWYVFVIDAQFPVILNMRSNMSLAEVCRWECPSSERYWASPSATTWASLLDGSPYPPTRPFSLAYQALSMPRENGLHASQPSLTASEFGCWTFFLVINCLASQGVDWSQDWSMNLAESPGSPFAGESRTRRTTANHNPYLAERLRARENILASLDTWYDHFIITYRETDSYFARASHILHGLLHIHLHTSLSDIQDALGKDGPQGVQSGLSRLQTFFAKGYAGHFRTTPDPPPESLDLFARAIVESVSIMGSQNLQATAPYSIFGVFLSHVVLWAVTKTSPEALKAQLTTRLCEIVASSATVGESELREVLELALSAGDGDRSRGVLVHAAQSLVRLGTWGASLNLALLLQIRASG</sequence>
<evidence type="ECO:0000256" key="5">
    <source>
        <dbReference type="ARBA" id="ARBA00022833"/>
    </source>
</evidence>
<evidence type="ECO:0000256" key="4">
    <source>
        <dbReference type="ARBA" id="ARBA00022771"/>
    </source>
</evidence>
<feature type="compositionally biased region" description="Low complexity" evidence="8">
    <location>
        <begin position="115"/>
        <end position="130"/>
    </location>
</feature>
<feature type="region of interest" description="Disordered" evidence="8">
    <location>
        <begin position="1"/>
        <end position="23"/>
    </location>
</feature>
<accession>A0AAX4J1A5</accession>
<keyword evidence="6" id="KW-0539">Nucleus</keyword>
<feature type="region of interest" description="Disordered" evidence="8">
    <location>
        <begin position="259"/>
        <end position="284"/>
    </location>
</feature>
<dbReference type="PROSITE" id="PS00028">
    <property type="entry name" value="ZINC_FINGER_C2H2_1"/>
    <property type="match status" value="2"/>
</dbReference>
<dbReference type="Proteomes" id="UP001322277">
    <property type="component" value="Chromosome 10"/>
</dbReference>
<dbReference type="GO" id="GO:0005634">
    <property type="term" value="C:nucleus"/>
    <property type="evidence" value="ECO:0007669"/>
    <property type="project" value="UniProtKB-SubCell"/>
</dbReference>
<feature type="domain" description="C2H2-type" evidence="9">
    <location>
        <begin position="54"/>
        <end position="85"/>
    </location>
</feature>
<dbReference type="GO" id="GO:0006351">
    <property type="term" value="P:DNA-templated transcription"/>
    <property type="evidence" value="ECO:0007669"/>
    <property type="project" value="InterPro"/>
</dbReference>
<dbReference type="EMBL" id="CP137314">
    <property type="protein sequence ID" value="WQF89338.1"/>
    <property type="molecule type" value="Genomic_DNA"/>
</dbReference>
<evidence type="ECO:0000256" key="2">
    <source>
        <dbReference type="ARBA" id="ARBA00022723"/>
    </source>
</evidence>
<dbReference type="GO" id="GO:0008270">
    <property type="term" value="F:zinc ion binding"/>
    <property type="evidence" value="ECO:0007669"/>
    <property type="project" value="UniProtKB-KW"/>
</dbReference>
<evidence type="ECO:0000256" key="8">
    <source>
        <dbReference type="SAM" id="MobiDB-lite"/>
    </source>
</evidence>
<proteinExistence type="predicted"/>
<dbReference type="SMART" id="SM00355">
    <property type="entry name" value="ZnF_C2H2"/>
    <property type="match status" value="2"/>
</dbReference>
<name>A0AAX4J1A5_9PEZI</name>
<evidence type="ECO:0000313" key="11">
    <source>
        <dbReference type="Proteomes" id="UP001322277"/>
    </source>
</evidence>